<evidence type="ECO:0000313" key="2">
    <source>
        <dbReference type="RefSeq" id="XP_055870494.1"/>
    </source>
</evidence>
<reference evidence="2" key="1">
    <citation type="submission" date="2025-08" db="UniProtKB">
        <authorList>
            <consortium name="RefSeq"/>
        </authorList>
    </citation>
    <scope>IDENTIFICATION</scope>
</reference>
<sequence length="113" mass="13157">MTDRDKLMMRMQNIRKRTKQKSVQFWSSDIQLTSSLYFVHYDDGFIFCGKAGFYNCNNGGIFTFVYTGLHSTESDSSQRNVLLPTSKMCVCPNMGESGTRHTCRCVRYSWMEF</sequence>
<dbReference type="GeneID" id="106062349"/>
<proteinExistence type="predicted"/>
<dbReference type="AlphaFoldDB" id="A0A9W2Z6E7"/>
<gene>
    <name evidence="2" type="primary">LOC106062349</name>
</gene>
<keyword evidence="1" id="KW-1185">Reference proteome</keyword>
<protein>
    <submittedName>
        <fullName evidence="2">Uncharacterized protein LOC106062349 isoform X2</fullName>
    </submittedName>
</protein>
<evidence type="ECO:0000313" key="1">
    <source>
        <dbReference type="Proteomes" id="UP001165740"/>
    </source>
</evidence>
<dbReference type="RefSeq" id="XP_055870494.1">
    <property type="nucleotide sequence ID" value="XM_056014519.1"/>
</dbReference>
<accession>A0A9W2Z6E7</accession>
<organism evidence="1 2">
    <name type="scientific">Biomphalaria glabrata</name>
    <name type="common">Bloodfluke planorb</name>
    <name type="synonym">Freshwater snail</name>
    <dbReference type="NCBI Taxonomy" id="6526"/>
    <lineage>
        <taxon>Eukaryota</taxon>
        <taxon>Metazoa</taxon>
        <taxon>Spiralia</taxon>
        <taxon>Lophotrochozoa</taxon>
        <taxon>Mollusca</taxon>
        <taxon>Gastropoda</taxon>
        <taxon>Heterobranchia</taxon>
        <taxon>Euthyneura</taxon>
        <taxon>Panpulmonata</taxon>
        <taxon>Hygrophila</taxon>
        <taxon>Lymnaeoidea</taxon>
        <taxon>Planorbidae</taxon>
        <taxon>Biomphalaria</taxon>
    </lineage>
</organism>
<dbReference type="Proteomes" id="UP001165740">
    <property type="component" value="Chromosome 16"/>
</dbReference>
<name>A0A9W2Z6E7_BIOGL</name>